<name>A0A6H0WFQ1_9BACI</name>
<dbReference type="RefSeq" id="WP_167871809.1">
    <property type="nucleotide sequence ID" value="NZ_CP048852.1"/>
</dbReference>
<dbReference type="AlphaFoldDB" id="A0A6H0WFQ1"/>
<accession>A0A6H0WFQ1</accession>
<evidence type="ECO:0000313" key="2">
    <source>
        <dbReference type="Proteomes" id="UP000501914"/>
    </source>
</evidence>
<dbReference type="EMBL" id="CP048852">
    <property type="protein sequence ID" value="QIW78974.1"/>
    <property type="molecule type" value="Genomic_DNA"/>
</dbReference>
<dbReference type="InterPro" id="IPR006728">
    <property type="entry name" value="YezG-like"/>
</dbReference>
<sequence>METKKMEVLYQKIAEQINDMIPSEWSKVVLYAEILDGSREVYFFFQTPENDEYIYSHDIPEQFLVSKKIYTELLLDLQELFKQLHNEFKENNPEAWTNLTLKLESTGTFSINYDYEDVIESDLDEYERQMIWEFNNLGIFPEDEEDKEFVKDYLNIK</sequence>
<dbReference type="InterPro" id="IPR036170">
    <property type="entry name" value="YezG-like_sf"/>
</dbReference>
<dbReference type="KEGG" id="bteq:G4P54_03705"/>
<dbReference type="NCBIfam" id="TIGR01741">
    <property type="entry name" value="staph_tand_hypo"/>
    <property type="match status" value="1"/>
</dbReference>
<dbReference type="Gene3D" id="3.30.500.20">
    <property type="entry name" value="BH3703-like domains"/>
    <property type="match status" value="1"/>
</dbReference>
<dbReference type="Proteomes" id="UP000501914">
    <property type="component" value="Chromosome"/>
</dbReference>
<protein>
    <submittedName>
        <fullName evidence="1">Antitoxin YezG family protein</fullName>
    </submittedName>
</protein>
<reference evidence="1 2" key="1">
    <citation type="submission" date="2020-02" db="EMBL/GenBank/DDBJ databases">
        <title>Genome sequencing, annotation and comparative genomic analysis of Bacillus tequilensis EA-CB0015, an effective biological control agent against Pseudocercospora fijiensis in banana plants.</title>
        <authorList>
            <person name="Cuellar-Gaviria T.Z."/>
            <person name="Ju K.-S."/>
            <person name="Villegas-Escobar V."/>
        </authorList>
    </citation>
    <scope>NUCLEOTIDE SEQUENCE [LARGE SCALE GENOMIC DNA]</scope>
    <source>
        <strain evidence="1 2">EA-CB0015</strain>
    </source>
</reference>
<evidence type="ECO:0000313" key="1">
    <source>
        <dbReference type="EMBL" id="QIW78974.1"/>
    </source>
</evidence>
<dbReference type="Pfam" id="PF04634">
    <property type="entry name" value="YezG-like"/>
    <property type="match status" value="1"/>
</dbReference>
<gene>
    <name evidence="1" type="ORF">G4P54_03705</name>
</gene>
<dbReference type="SUPFAM" id="SSF160424">
    <property type="entry name" value="BH3703-like"/>
    <property type="match status" value="1"/>
</dbReference>
<proteinExistence type="predicted"/>
<organism evidence="1 2">
    <name type="scientific">Bacillus tequilensis</name>
    <dbReference type="NCBI Taxonomy" id="227866"/>
    <lineage>
        <taxon>Bacteria</taxon>
        <taxon>Bacillati</taxon>
        <taxon>Bacillota</taxon>
        <taxon>Bacilli</taxon>
        <taxon>Bacillales</taxon>
        <taxon>Bacillaceae</taxon>
        <taxon>Bacillus</taxon>
    </lineage>
</organism>
<keyword evidence="2" id="KW-1185">Reference proteome</keyword>